<evidence type="ECO:0000256" key="4">
    <source>
        <dbReference type="ARBA" id="ARBA00022679"/>
    </source>
</evidence>
<evidence type="ECO:0000256" key="3">
    <source>
        <dbReference type="ARBA" id="ARBA00022643"/>
    </source>
</evidence>
<dbReference type="SUPFAM" id="SSF82114">
    <property type="entry name" value="Riboflavin kinase-like"/>
    <property type="match status" value="1"/>
</dbReference>
<dbReference type="GO" id="GO:0005524">
    <property type="term" value="F:ATP binding"/>
    <property type="evidence" value="ECO:0007669"/>
    <property type="project" value="UniProtKB-KW"/>
</dbReference>
<evidence type="ECO:0000256" key="6">
    <source>
        <dbReference type="ARBA" id="ARBA00022840"/>
    </source>
</evidence>
<feature type="domain" description="Riboflavin kinase" evidence="7">
    <location>
        <begin position="2"/>
        <end position="123"/>
    </location>
</feature>
<keyword evidence="2" id="KW-0285">Flavoprotein</keyword>
<name>A0A481YQB8_9VIRU</name>
<evidence type="ECO:0000256" key="5">
    <source>
        <dbReference type="ARBA" id="ARBA00022741"/>
    </source>
</evidence>
<protein>
    <recommendedName>
        <fullName evidence="1">riboflavin kinase</fullName>
        <ecNumber evidence="1">2.7.1.26</ecNumber>
    </recommendedName>
</protein>
<dbReference type="InterPro" id="IPR015865">
    <property type="entry name" value="Riboflavin_kinase_bac/euk"/>
</dbReference>
<reference evidence="8" key="1">
    <citation type="journal article" date="2019" name="MBio">
        <title>Virus Genomes from Deep Sea Sediments Expand the Ocean Megavirome and Support Independent Origins of Viral Gigantism.</title>
        <authorList>
            <person name="Backstrom D."/>
            <person name="Yutin N."/>
            <person name="Jorgensen S.L."/>
            <person name="Dharamshi J."/>
            <person name="Homa F."/>
            <person name="Zaremba-Niedwiedzka K."/>
            <person name="Spang A."/>
            <person name="Wolf Y.I."/>
            <person name="Koonin E.V."/>
            <person name="Ettema T.J."/>
        </authorList>
    </citation>
    <scope>NUCLEOTIDE SEQUENCE</scope>
</reference>
<dbReference type="InterPro" id="IPR023468">
    <property type="entry name" value="Riboflavin_kinase"/>
</dbReference>
<dbReference type="GO" id="GO:0009231">
    <property type="term" value="P:riboflavin biosynthetic process"/>
    <property type="evidence" value="ECO:0007669"/>
    <property type="project" value="InterPro"/>
</dbReference>
<sequence>MYSLKGKVVKGLGRGSKLLGYPTANMDGKISGDIRKGVYCGWAKVGNGEVYKAFISVGYNPHFNNRCSTVETYILHEFSDDFYGAPIRVILCSYIRKQKAFSGVDELIKAITSDIDKGTKILDNKYMSVKNRNFFNSVS</sequence>
<dbReference type="EMBL" id="MK500281">
    <property type="protein sequence ID" value="QBK84613.1"/>
    <property type="molecule type" value="Genomic_DNA"/>
</dbReference>
<evidence type="ECO:0000256" key="2">
    <source>
        <dbReference type="ARBA" id="ARBA00022630"/>
    </source>
</evidence>
<keyword evidence="8" id="KW-0418">Kinase</keyword>
<dbReference type="PANTHER" id="PTHR22749:SF6">
    <property type="entry name" value="RIBOFLAVIN KINASE"/>
    <property type="match status" value="1"/>
</dbReference>
<proteinExistence type="predicted"/>
<keyword evidence="4" id="KW-0808">Transferase</keyword>
<accession>A0A481YQB8</accession>
<dbReference type="EC" id="2.7.1.26" evidence="1"/>
<keyword evidence="3" id="KW-0288">FMN</keyword>
<dbReference type="SMART" id="SM00904">
    <property type="entry name" value="Flavokinase"/>
    <property type="match status" value="1"/>
</dbReference>
<dbReference type="Pfam" id="PF01687">
    <property type="entry name" value="Flavokinase"/>
    <property type="match status" value="1"/>
</dbReference>
<gene>
    <name evidence="8" type="ORF">LCDPAC01_00940</name>
</gene>
<evidence type="ECO:0000259" key="7">
    <source>
        <dbReference type="SMART" id="SM00904"/>
    </source>
</evidence>
<dbReference type="Gene3D" id="2.40.30.30">
    <property type="entry name" value="Riboflavin kinase-like"/>
    <property type="match status" value="1"/>
</dbReference>
<dbReference type="GO" id="GO:0008531">
    <property type="term" value="F:riboflavin kinase activity"/>
    <property type="evidence" value="ECO:0007669"/>
    <property type="project" value="UniProtKB-EC"/>
</dbReference>
<evidence type="ECO:0000256" key="1">
    <source>
        <dbReference type="ARBA" id="ARBA00012105"/>
    </source>
</evidence>
<dbReference type="InterPro" id="IPR023465">
    <property type="entry name" value="Riboflavin_kinase_dom_sf"/>
</dbReference>
<keyword evidence="6" id="KW-0067">ATP-binding</keyword>
<evidence type="ECO:0000313" key="8">
    <source>
        <dbReference type="EMBL" id="QBK84613.1"/>
    </source>
</evidence>
<organism evidence="8">
    <name type="scientific">Pithovirus LCDPAC01</name>
    <dbReference type="NCBI Taxonomy" id="2506600"/>
    <lineage>
        <taxon>Viruses</taxon>
        <taxon>Pithoviruses</taxon>
    </lineage>
</organism>
<keyword evidence="5" id="KW-0547">Nucleotide-binding</keyword>
<dbReference type="GO" id="GO:0009398">
    <property type="term" value="P:FMN biosynthetic process"/>
    <property type="evidence" value="ECO:0007669"/>
    <property type="project" value="TreeGrafter"/>
</dbReference>
<dbReference type="PANTHER" id="PTHR22749">
    <property type="entry name" value="RIBOFLAVIN KINASE/FMN ADENYLYLTRANSFERASE"/>
    <property type="match status" value="1"/>
</dbReference>